<comment type="caution">
    <text evidence="1">The sequence shown here is derived from an EMBL/GenBank/DDBJ whole genome shotgun (WGS) entry which is preliminary data.</text>
</comment>
<dbReference type="SUPFAM" id="SSF53335">
    <property type="entry name" value="S-adenosyl-L-methionine-dependent methyltransferases"/>
    <property type="match status" value="1"/>
</dbReference>
<keyword evidence="2" id="KW-1185">Reference proteome</keyword>
<dbReference type="RefSeq" id="WP_084623688.1">
    <property type="nucleotide sequence ID" value="NZ_BANB01000565.1"/>
</dbReference>
<evidence type="ECO:0000313" key="2">
    <source>
        <dbReference type="Proteomes" id="UP000032680"/>
    </source>
</evidence>
<evidence type="ECO:0000313" key="1">
    <source>
        <dbReference type="EMBL" id="GAN77997.1"/>
    </source>
</evidence>
<gene>
    <name evidence="1" type="ORF">Asru_0565_02</name>
</gene>
<accession>A0A0D6P8J7</accession>
<name>A0A0D6P8J7_9PROT</name>
<organism evidence="1 2">
    <name type="scientific">Acidisphaera rubrifaciens HS-AP3</name>
    <dbReference type="NCBI Taxonomy" id="1231350"/>
    <lineage>
        <taxon>Bacteria</taxon>
        <taxon>Pseudomonadati</taxon>
        <taxon>Pseudomonadota</taxon>
        <taxon>Alphaproteobacteria</taxon>
        <taxon>Acetobacterales</taxon>
        <taxon>Acetobacteraceae</taxon>
        <taxon>Acidisphaera</taxon>
    </lineage>
</organism>
<reference evidence="1 2" key="1">
    <citation type="submission" date="2012-11" db="EMBL/GenBank/DDBJ databases">
        <title>Whole genome sequence of Acidisphaera rubrifaciens HS-AP3.</title>
        <authorList>
            <person name="Azuma Y."/>
            <person name="Higashiura N."/>
            <person name="Hirakawa H."/>
            <person name="Matsushita K."/>
        </authorList>
    </citation>
    <scope>NUCLEOTIDE SEQUENCE [LARGE SCALE GENOMIC DNA]</scope>
    <source>
        <strain evidence="1 2">HS-AP3</strain>
    </source>
</reference>
<dbReference type="PANTHER" id="PTHR37909">
    <property type="entry name" value="S-ADENOSYL-L-METHIONINE-DEPENDENT METHYLTRANSFERASES SUPERFAMILY PROTEIN"/>
    <property type="match status" value="1"/>
</dbReference>
<dbReference type="OrthoDB" id="7236134at2"/>
<dbReference type="Gene3D" id="3.40.50.150">
    <property type="entry name" value="Vaccinia Virus protein VP39"/>
    <property type="match status" value="1"/>
</dbReference>
<proteinExistence type="predicted"/>
<dbReference type="Pfam" id="PF13578">
    <property type="entry name" value="Methyltransf_24"/>
    <property type="match status" value="1"/>
</dbReference>
<protein>
    <submittedName>
        <fullName evidence="1">Uncharacterized protein</fullName>
    </submittedName>
</protein>
<dbReference type="PANTHER" id="PTHR37909:SF1">
    <property type="entry name" value="S-ADENOSYL-L-METHIONINE-DEPENDENT METHYLTRANSFERASES SUPERFAMILY PROTEIN"/>
    <property type="match status" value="1"/>
</dbReference>
<sequence length="788" mass="89039">MTATKDKIVELLWRGRDPFLGFPEHLFEYDAQGWFSGHHYLTETINHLSDNPVIVEVGVWKGGSVITMAEKLKASGINGVVIAIDTWLGAWDHWILDDWFPHLAVSHGRPSMQSKFMSNIMHHKLSDVVVPFPLDSLNAKNVLQHYDIQVDMIHIDGAHDYDSVAADLKCWWPLLKEGGFLIADDYHELNWPEVKRAVDDFFGDMGIDFEHTDNKCRVKKKTHLAEVAVTQRTKVPALFQPTQSNRRPTSNRAAILIRTHKWDGKVSSLVRQVTSEARNYDIYLLYDVTHAPVDPAVYEKSGLKSDNIVTISEKDCIESGFYSRPGLMFYHCGDIALSHAMNLLPRYDYYCMIDWDLALSSGNDGFFAGLFDRILDGAETVDFVGVNLRPCTDGAWYEHAKTLFADSDCYYAYFPLILLSRRLLKTVCAARLLHATVQPTGVEFVNGEMFVPSLAAAGGFVIRDLHHYHPKAYSAETIAMNTGAERVGAPLDSIDVVADGVAMIHPVFTLPEFFRRVEQRFLSSAQGIDADGLESCLRGPEWSTVPNNMIVKLRELAGGTLSGNLAGTMSNQDDIRELMLAFESLGGCGHGCEFGLLQRQFGAEPLGLLRWADLGHDLLTAALNARFEGVGDPEFTEVFMPEGDVWQEWWTRDTRYWMAMRTFVKIEDVSREDMRVLVSKRQKYLRDKLLSDLADGSKIFVFKNMFRNLSDGELQQLHRAIRAYGDNRFLYIAYEDREHPNGTVEVRAPGLLVGYIDHFHFSPRNEQLEPATESLVRLCRAARRIAAA</sequence>
<dbReference type="AlphaFoldDB" id="A0A0D6P8J7"/>
<dbReference type="Proteomes" id="UP000032680">
    <property type="component" value="Unassembled WGS sequence"/>
</dbReference>
<dbReference type="InterPro" id="IPR029063">
    <property type="entry name" value="SAM-dependent_MTases_sf"/>
</dbReference>
<dbReference type="EMBL" id="BANB01000565">
    <property type="protein sequence ID" value="GAN77997.1"/>
    <property type="molecule type" value="Genomic_DNA"/>
</dbReference>